<dbReference type="Gene3D" id="2.60.120.580">
    <property type="entry name" value="Acetamidase/Formamidase-like domains"/>
    <property type="match status" value="1"/>
</dbReference>
<name>A0A5E4ZTD0_9BURK</name>
<accession>A0A5E4ZTD0</accession>
<dbReference type="Pfam" id="PF03069">
    <property type="entry name" value="FmdA_AmdA"/>
    <property type="match status" value="1"/>
</dbReference>
<evidence type="ECO:0000313" key="1">
    <source>
        <dbReference type="EMBL" id="VVE63230.1"/>
    </source>
</evidence>
<evidence type="ECO:0000313" key="2">
    <source>
        <dbReference type="Proteomes" id="UP000414136"/>
    </source>
</evidence>
<organism evidence="1 2">
    <name type="scientific">Pandoraea captiosa</name>
    <dbReference type="NCBI Taxonomy" id="2508302"/>
    <lineage>
        <taxon>Bacteria</taxon>
        <taxon>Pseudomonadati</taxon>
        <taxon>Pseudomonadota</taxon>
        <taxon>Betaproteobacteria</taxon>
        <taxon>Burkholderiales</taxon>
        <taxon>Burkholderiaceae</taxon>
        <taxon>Pandoraea</taxon>
    </lineage>
</organism>
<dbReference type="EC" id="3.5.1.49" evidence="1"/>
<proteinExistence type="predicted"/>
<dbReference type="OrthoDB" id="9785236at2"/>
<dbReference type="RefSeq" id="WP_044453183.1">
    <property type="nucleotide sequence ID" value="NZ_CABPSQ010000002.1"/>
</dbReference>
<dbReference type="InterPro" id="IPR004304">
    <property type="entry name" value="FmdA_AmdA"/>
</dbReference>
<gene>
    <name evidence="1" type="primary">fmdA_2</name>
    <name evidence="1" type="ORF">PCA31118_01169</name>
</gene>
<dbReference type="GO" id="GO:0004328">
    <property type="term" value="F:formamidase activity"/>
    <property type="evidence" value="ECO:0007669"/>
    <property type="project" value="UniProtKB-EC"/>
</dbReference>
<dbReference type="AlphaFoldDB" id="A0A5E4ZTD0"/>
<sequence>MAETLIKVDLNQSAYENEQVHNRWHPDIPMACWVNPGDDFILETYDWTGGFIKNDDSADDVRDIDLSIVHFLSGPVGVHGAEPGDLLVVDLLDIGAKADSQWGFNGFFSKTNGGGFLTDHFPHAQKSIWDFHGLYTSSRHIPGVNFAGLIHPGLIGCLPDPKLLQTWNEREVGLIATAPDRVPPLANPPFAATAHMGKLTGDARNKAAAEGARTVPPREHGGNCDIKDLSRGSKVFFPVYVDGAGLSVGDLHFSQGDGEITFCGAIEMAGWVHMRVNVIKGGMAKYGIRNPVFQPSPITPAYNDYLIFEGISVDEQGGQHYLDVTVAYRQACLNAIEYLKKFGYSGAQAYSLLGCAPVQGHISGVVDIPNACATLWLPTQIFDFDIRPNADGPIRHVTGGVDMPCSPDLVKG</sequence>
<reference evidence="1 2" key="1">
    <citation type="submission" date="2019-08" db="EMBL/GenBank/DDBJ databases">
        <authorList>
            <person name="Peeters C."/>
        </authorList>
    </citation>
    <scope>NUCLEOTIDE SEQUENCE [LARGE SCALE GENOMIC DNA]</scope>
    <source>
        <strain evidence="1 2">LMG 31118</strain>
    </source>
</reference>
<dbReference type="NCBIfam" id="NF045496">
    <property type="entry name" value="FormamaseFmdA"/>
    <property type="match status" value="1"/>
</dbReference>
<dbReference type="Proteomes" id="UP000414136">
    <property type="component" value="Unassembled WGS sequence"/>
</dbReference>
<dbReference type="SUPFAM" id="SSF141130">
    <property type="entry name" value="Acetamidase/Formamidase-like"/>
    <property type="match status" value="1"/>
</dbReference>
<dbReference type="PANTHER" id="PTHR31891:SF1">
    <property type="entry name" value="FORMAMIDASE C869.04-RELATED"/>
    <property type="match status" value="1"/>
</dbReference>
<dbReference type="InterPro" id="IPR054833">
    <property type="entry name" value="FormamaseFmdA"/>
</dbReference>
<dbReference type="PANTHER" id="PTHR31891">
    <property type="entry name" value="FORMAMIDASE C869.04-RELATED"/>
    <property type="match status" value="1"/>
</dbReference>
<dbReference type="EMBL" id="CABPSQ010000002">
    <property type="protein sequence ID" value="VVE63230.1"/>
    <property type="molecule type" value="Genomic_DNA"/>
</dbReference>
<protein>
    <submittedName>
        <fullName evidence="1">Formamidase</fullName>
        <ecNumber evidence="1">3.5.1.49</ecNumber>
    </submittedName>
</protein>
<keyword evidence="1" id="KW-0378">Hydrolase</keyword>
<keyword evidence="2" id="KW-1185">Reference proteome</keyword>